<sequence length="463" mass="53216">MSGSLLAYLLMFNKDWTYKSIELIIFRSSKKHSNDMLLKHLLSIVGLSLIITSFFIINKSSVFPGWLATITVSGAFLMILAGPYAIFNKYILSNKLIVWVGLISYPLYLWHWPILSFARIVESELPSREIRIYAVIASFILSWLTYVLIEKPFRFGKYSGIKTIALLIIAIITGSIGYYTYINEGIANRKVIVDEKSANNLIVGPIWSYTSNDICLNTYHSDFPKDYGWWFCIQDKPTKPTILLLGNSYANHLYPGLIHNKHLKEQNILSIGTCGAEQVESYERMGEESRTPCTGTHHYRSQEFINDIIKDNPTIKYVIINGLRNVIYKDYIRRLKKKIDFLESKGITVIVFIPHIKLGYDIKGCFARPFKTPSKSCEMPISVQKAQLKAYSVMINQFKKTNPNVKFFDQNNLLCKDDTCEFKIDGMPVYRDNTDHFSEYASNKLAELFVEWANDNVPNILDK</sequence>
<feature type="transmembrane region" description="Helical" evidence="7">
    <location>
        <begin position="63"/>
        <end position="84"/>
    </location>
</feature>
<dbReference type="GO" id="GO:0000271">
    <property type="term" value="P:polysaccharide biosynthetic process"/>
    <property type="evidence" value="ECO:0007669"/>
    <property type="project" value="TreeGrafter"/>
</dbReference>
<protein>
    <submittedName>
        <fullName evidence="9">Acyltransferase</fullName>
    </submittedName>
</protein>
<evidence type="ECO:0000259" key="8">
    <source>
        <dbReference type="Pfam" id="PF19040"/>
    </source>
</evidence>
<feature type="transmembrane region" description="Helical" evidence="7">
    <location>
        <begin position="96"/>
        <end position="118"/>
    </location>
</feature>
<dbReference type="PANTHER" id="PTHR23028">
    <property type="entry name" value="ACETYLTRANSFERASE"/>
    <property type="match status" value="1"/>
</dbReference>
<keyword evidence="10" id="KW-1185">Reference proteome</keyword>
<dbReference type="InterPro" id="IPR043968">
    <property type="entry name" value="SGNH"/>
</dbReference>
<evidence type="ECO:0000256" key="7">
    <source>
        <dbReference type="SAM" id="Phobius"/>
    </source>
</evidence>
<evidence type="ECO:0000313" key="9">
    <source>
        <dbReference type="EMBL" id="QBH97925.1"/>
    </source>
</evidence>
<dbReference type="InterPro" id="IPR050879">
    <property type="entry name" value="Acyltransferase_3"/>
</dbReference>
<evidence type="ECO:0000256" key="5">
    <source>
        <dbReference type="ARBA" id="ARBA00023136"/>
    </source>
</evidence>
<evidence type="ECO:0000256" key="6">
    <source>
        <dbReference type="ARBA" id="ARBA00023315"/>
    </source>
</evidence>
<dbReference type="Pfam" id="PF19040">
    <property type="entry name" value="SGNH"/>
    <property type="match status" value="1"/>
</dbReference>
<dbReference type="Gene3D" id="3.40.50.1110">
    <property type="entry name" value="SGNH hydrolase"/>
    <property type="match status" value="1"/>
</dbReference>
<evidence type="ECO:0000256" key="1">
    <source>
        <dbReference type="ARBA" id="ARBA00022475"/>
    </source>
</evidence>
<dbReference type="InterPro" id="IPR036514">
    <property type="entry name" value="SGNH_hydro_sf"/>
</dbReference>
<keyword evidence="1" id="KW-1003">Cell membrane</keyword>
<proteinExistence type="predicted"/>
<feature type="transmembrane region" description="Helical" evidence="7">
    <location>
        <begin position="37"/>
        <end position="57"/>
    </location>
</feature>
<dbReference type="EMBL" id="CP034752">
    <property type="protein sequence ID" value="QBH97925.1"/>
    <property type="molecule type" value="Genomic_DNA"/>
</dbReference>
<dbReference type="Proteomes" id="UP000293154">
    <property type="component" value="Chromosome"/>
</dbReference>
<keyword evidence="3 7" id="KW-0812">Transmembrane</keyword>
<dbReference type="RefSeq" id="WP_130592882.1">
    <property type="nucleotide sequence ID" value="NZ_CP034752.1"/>
</dbReference>
<feature type="domain" description="SGNH" evidence="8">
    <location>
        <begin position="228"/>
        <end position="450"/>
    </location>
</feature>
<keyword evidence="4 7" id="KW-1133">Transmembrane helix</keyword>
<organism evidence="9 10">
    <name type="scientific">Limnobaculum zhutongyuii</name>
    <dbReference type="NCBI Taxonomy" id="2498113"/>
    <lineage>
        <taxon>Bacteria</taxon>
        <taxon>Pseudomonadati</taxon>
        <taxon>Pseudomonadota</taxon>
        <taxon>Gammaproteobacteria</taxon>
        <taxon>Enterobacterales</taxon>
        <taxon>Budviciaceae</taxon>
        <taxon>Limnobaculum</taxon>
    </lineage>
</organism>
<accession>A0A411WPJ4</accession>
<keyword evidence="6 9" id="KW-0012">Acyltransferase</keyword>
<reference evidence="9 10" key="1">
    <citation type="submission" date="2019-03" db="EMBL/GenBank/DDBJ databases">
        <title>Pragia sp. nov. isolated from the gut tract of Carduelis flavirostris.</title>
        <authorList>
            <person name="Ge Y."/>
        </authorList>
    </citation>
    <scope>NUCLEOTIDE SEQUENCE [LARGE SCALE GENOMIC DNA]</scope>
    <source>
        <strain evidence="9 10">CF-458</strain>
    </source>
</reference>
<dbReference type="KEGG" id="prag:EKN56_16885"/>
<dbReference type="PANTHER" id="PTHR23028:SF53">
    <property type="entry name" value="ACYL_TRANSF_3 DOMAIN-CONTAINING PROTEIN"/>
    <property type="match status" value="1"/>
</dbReference>
<evidence type="ECO:0000256" key="4">
    <source>
        <dbReference type="ARBA" id="ARBA00022989"/>
    </source>
</evidence>
<dbReference type="GO" id="GO:0016020">
    <property type="term" value="C:membrane"/>
    <property type="evidence" value="ECO:0007669"/>
    <property type="project" value="TreeGrafter"/>
</dbReference>
<name>A0A411WPJ4_9GAMM</name>
<dbReference type="AlphaFoldDB" id="A0A411WPJ4"/>
<dbReference type="GO" id="GO:0016746">
    <property type="term" value="F:acyltransferase activity"/>
    <property type="evidence" value="ECO:0007669"/>
    <property type="project" value="UniProtKB-KW"/>
</dbReference>
<keyword evidence="2 9" id="KW-0808">Transferase</keyword>
<gene>
    <name evidence="9" type="ORF">EKN56_16885</name>
</gene>
<evidence type="ECO:0000256" key="2">
    <source>
        <dbReference type="ARBA" id="ARBA00022679"/>
    </source>
</evidence>
<feature type="transmembrane region" description="Helical" evidence="7">
    <location>
        <begin position="130"/>
        <end position="149"/>
    </location>
</feature>
<dbReference type="GO" id="GO:0016788">
    <property type="term" value="F:hydrolase activity, acting on ester bonds"/>
    <property type="evidence" value="ECO:0007669"/>
    <property type="project" value="UniProtKB-ARBA"/>
</dbReference>
<keyword evidence="5 7" id="KW-0472">Membrane</keyword>
<evidence type="ECO:0000313" key="10">
    <source>
        <dbReference type="Proteomes" id="UP000293154"/>
    </source>
</evidence>
<evidence type="ECO:0000256" key="3">
    <source>
        <dbReference type="ARBA" id="ARBA00022692"/>
    </source>
</evidence>
<feature type="transmembrane region" description="Helical" evidence="7">
    <location>
        <begin position="161"/>
        <end position="181"/>
    </location>
</feature>